<evidence type="ECO:0000313" key="3">
    <source>
        <dbReference type="Proteomes" id="UP000466187"/>
    </source>
</evidence>
<reference evidence="2 3" key="1">
    <citation type="journal article" date="2019" name="Emerg. Microbes Infect.">
        <title>Comprehensive subspecies identification of 175 nontuberculous mycobacteria species based on 7547 genomic profiles.</title>
        <authorList>
            <person name="Matsumoto Y."/>
            <person name="Kinjo T."/>
            <person name="Motooka D."/>
            <person name="Nabeya D."/>
            <person name="Jung N."/>
            <person name="Uechi K."/>
            <person name="Horii T."/>
            <person name="Iida T."/>
            <person name="Fujita J."/>
            <person name="Nakamura S."/>
        </authorList>
    </citation>
    <scope>NUCLEOTIDE SEQUENCE [LARGE SCALE GENOMIC DNA]</scope>
    <source>
        <strain evidence="2 3">JCM 12688</strain>
    </source>
</reference>
<proteinExistence type="predicted"/>
<organism evidence="2 3">
    <name type="scientific">Mycolicibacterium gadium</name>
    <name type="common">Mycobacterium gadium</name>
    <dbReference type="NCBI Taxonomy" id="1794"/>
    <lineage>
        <taxon>Bacteria</taxon>
        <taxon>Bacillati</taxon>
        <taxon>Actinomycetota</taxon>
        <taxon>Actinomycetes</taxon>
        <taxon>Mycobacteriales</taxon>
        <taxon>Mycobacteriaceae</taxon>
        <taxon>Mycolicibacterium</taxon>
    </lineage>
</organism>
<feature type="domain" description="SnoaL-like" evidence="1">
    <location>
        <begin position="34"/>
        <end position="132"/>
    </location>
</feature>
<dbReference type="SUPFAM" id="SSF54427">
    <property type="entry name" value="NTF2-like"/>
    <property type="match status" value="1"/>
</dbReference>
<dbReference type="Pfam" id="PF12680">
    <property type="entry name" value="SnoaL_2"/>
    <property type="match status" value="1"/>
</dbReference>
<protein>
    <recommendedName>
        <fullName evidence="1">SnoaL-like domain-containing protein</fullName>
    </recommendedName>
</protein>
<name>A0A7I7WST1_MYCGU</name>
<sequence length="149" mass="16892">MGAAAGWAQPADFRVQVVVSAPDVELQRRREELVLRHVAGENDRDLEAIMATFTHPRYEIVPTGMVFDGDQQVRQMILRQWDELPRLHYSAEAIFHSADGLVVETRTTRPGAAVDMLSINLFIFRGDGLILERCYFDRMLFAAQMQAAT</sequence>
<dbReference type="InterPro" id="IPR037401">
    <property type="entry name" value="SnoaL-like"/>
</dbReference>
<dbReference type="InterPro" id="IPR032710">
    <property type="entry name" value="NTF2-like_dom_sf"/>
</dbReference>
<dbReference type="EMBL" id="AP022608">
    <property type="protein sequence ID" value="BBZ20726.1"/>
    <property type="molecule type" value="Genomic_DNA"/>
</dbReference>
<evidence type="ECO:0000313" key="2">
    <source>
        <dbReference type="EMBL" id="BBZ20726.1"/>
    </source>
</evidence>
<dbReference type="Proteomes" id="UP000466187">
    <property type="component" value="Chromosome"/>
</dbReference>
<dbReference type="AlphaFoldDB" id="A0A7I7WST1"/>
<evidence type="ECO:0000259" key="1">
    <source>
        <dbReference type="Pfam" id="PF12680"/>
    </source>
</evidence>
<accession>A0A7I7WST1</accession>
<gene>
    <name evidence="2" type="ORF">MGAD_50610</name>
</gene>
<dbReference type="Gene3D" id="3.10.450.50">
    <property type="match status" value="1"/>
</dbReference>
<dbReference type="KEGG" id="mgad:MGAD_50610"/>